<dbReference type="AlphaFoldDB" id="B0C2F7"/>
<keyword evidence="2" id="KW-1185">Reference proteome</keyword>
<dbReference type="HOGENOM" id="CLU_1088293_0_0_3"/>
<proteinExistence type="predicted"/>
<name>B0C2F7_ACAM1</name>
<evidence type="ECO:0000313" key="2">
    <source>
        <dbReference type="Proteomes" id="UP000000268"/>
    </source>
</evidence>
<dbReference type="Proteomes" id="UP000000268">
    <property type="component" value="Chromosome"/>
</dbReference>
<protein>
    <submittedName>
        <fullName evidence="1">Uncharacterized protein</fullName>
    </submittedName>
</protein>
<dbReference type="eggNOG" id="COG0675">
    <property type="taxonomic scope" value="Bacteria"/>
</dbReference>
<accession>B0C2F7</accession>
<sequence length="255" mass="29736">MRSFEGKSLNTLKETQKTYLKRTQSSINRLQNASLRRPHVSPCIGNPELTMGVSLYCGLPLQASIVNNQTRKLVATITAPQLLKLEGYQDKLKPFKRSQFAYLIGRVHRQRVYWRKIKKKEFSKGRLRRSKRLENLGKKCDQLIAYHLIQWAQTHQVGDIVLPSPHGIQDHIEARVQSLAQLKFPNNKQLQKRYAKAIRLRYPRWSYTRLIQCIADCAERREMKVNILKFYKNAGPFEQSVEIAYAHLQYEAPSS</sequence>
<dbReference type="EMBL" id="CP000828">
    <property type="protein sequence ID" value="ABW29747.1"/>
    <property type="molecule type" value="Genomic_DNA"/>
</dbReference>
<dbReference type="KEGG" id="amr:AM1_4776"/>
<reference evidence="1 2" key="1">
    <citation type="journal article" date="2008" name="Proc. Natl. Acad. Sci. U.S.A.">
        <title>Niche adaptation and genome expansion in the chlorophyll d-producing cyanobacterium Acaryochloris marina.</title>
        <authorList>
            <person name="Swingley W.D."/>
            <person name="Chen M."/>
            <person name="Cheung P.C."/>
            <person name="Conrad A.L."/>
            <person name="Dejesa L.C."/>
            <person name="Hao J."/>
            <person name="Honchak B.M."/>
            <person name="Karbach L.E."/>
            <person name="Kurdoglu A."/>
            <person name="Lahiri S."/>
            <person name="Mastrian S.D."/>
            <person name="Miyashita H."/>
            <person name="Page L."/>
            <person name="Ramakrishna P."/>
            <person name="Satoh S."/>
            <person name="Sattley W.M."/>
            <person name="Shimada Y."/>
            <person name="Taylor H.L."/>
            <person name="Tomo T."/>
            <person name="Tsuchiya T."/>
            <person name="Wang Z.T."/>
            <person name="Raymond J."/>
            <person name="Mimuro M."/>
            <person name="Blankenship R.E."/>
            <person name="Touchman J.W."/>
        </authorList>
    </citation>
    <scope>NUCLEOTIDE SEQUENCE [LARGE SCALE GENOMIC DNA]</scope>
    <source>
        <strain evidence="2">MBIC 11017</strain>
    </source>
</reference>
<dbReference type="STRING" id="329726.AM1_4776"/>
<organism evidence="1 2">
    <name type="scientific">Acaryochloris marina (strain MBIC 11017)</name>
    <dbReference type="NCBI Taxonomy" id="329726"/>
    <lineage>
        <taxon>Bacteria</taxon>
        <taxon>Bacillati</taxon>
        <taxon>Cyanobacteriota</taxon>
        <taxon>Cyanophyceae</taxon>
        <taxon>Acaryochloridales</taxon>
        <taxon>Acaryochloridaceae</taxon>
        <taxon>Acaryochloris</taxon>
    </lineage>
</organism>
<gene>
    <name evidence="1" type="ordered locus">AM1_4776</name>
</gene>
<evidence type="ECO:0000313" key="1">
    <source>
        <dbReference type="EMBL" id="ABW29747.1"/>
    </source>
</evidence>